<dbReference type="PRINTS" id="PR00987">
    <property type="entry name" value="TRNASYNTHGLU"/>
</dbReference>
<evidence type="ECO:0000256" key="4">
    <source>
        <dbReference type="ARBA" id="ARBA00022833"/>
    </source>
</evidence>
<feature type="binding site" evidence="7">
    <location>
        <position position="235"/>
    </location>
    <ligand>
        <name>ATP</name>
        <dbReference type="ChEBI" id="CHEBI:30616"/>
    </ligand>
</feature>
<dbReference type="RefSeq" id="WP_136455001.1">
    <property type="nucleotide sequence ID" value="NZ_SSWH01000009.1"/>
</dbReference>
<dbReference type="GO" id="GO:0005829">
    <property type="term" value="C:cytosol"/>
    <property type="evidence" value="ECO:0007669"/>
    <property type="project" value="TreeGrafter"/>
</dbReference>
<gene>
    <name evidence="7" type="primary">gluQ</name>
    <name evidence="10" type="ORF">E8P82_10960</name>
</gene>
<evidence type="ECO:0000256" key="8">
    <source>
        <dbReference type="RuleBase" id="RU363037"/>
    </source>
</evidence>
<keyword evidence="11" id="KW-1185">Reference proteome</keyword>
<evidence type="ECO:0000256" key="2">
    <source>
        <dbReference type="ARBA" id="ARBA00022723"/>
    </source>
</evidence>
<dbReference type="SUPFAM" id="SSF52374">
    <property type="entry name" value="Nucleotidylyl transferase"/>
    <property type="match status" value="1"/>
</dbReference>
<dbReference type="InterPro" id="IPR020058">
    <property type="entry name" value="Glu/Gln-tRNA-synth_Ib_cat-dom"/>
</dbReference>
<dbReference type="Pfam" id="PF00749">
    <property type="entry name" value="tRNA-synt_1c"/>
    <property type="match status" value="1"/>
</dbReference>
<feature type="binding site" evidence="7">
    <location>
        <position position="116"/>
    </location>
    <ligand>
        <name>Zn(2+)</name>
        <dbReference type="ChEBI" id="CHEBI:29105"/>
    </ligand>
</feature>
<feature type="binding site" evidence="7">
    <location>
        <position position="95"/>
    </location>
    <ligand>
        <name>Zn(2+)</name>
        <dbReference type="ChEBI" id="CHEBI:29105"/>
    </ligand>
</feature>
<reference evidence="10 11" key="1">
    <citation type="submission" date="2019-04" db="EMBL/GenBank/DDBJ databases">
        <authorList>
            <person name="Liu Q."/>
            <person name="Xin Y.-H."/>
        </authorList>
    </citation>
    <scope>NUCLEOTIDE SEQUENCE [LARGE SCALE GENOMIC DNA]</scope>
    <source>
        <strain evidence="10 11">AM23</strain>
    </source>
</reference>
<comment type="cofactor">
    <cofactor evidence="7">
        <name>Zn(2+)</name>
        <dbReference type="ChEBI" id="CHEBI:29105"/>
    </cofactor>
    <text evidence="7">Binds 1 zinc ion per subunit.</text>
</comment>
<name>A0A4S5E387_9MICC</name>
<keyword evidence="4 7" id="KW-0862">Zinc</keyword>
<dbReference type="AlphaFoldDB" id="A0A4S5E387"/>
<feature type="binding site" evidence="7">
    <location>
        <position position="194"/>
    </location>
    <ligand>
        <name>L-glutamate</name>
        <dbReference type="ChEBI" id="CHEBI:29985"/>
    </ligand>
</feature>
<comment type="function">
    <text evidence="7">Catalyzes the tRNA-independent activation of glutamate in presence of ATP and the subsequent transfer of glutamate onto a tRNA(Asp). Glutamate is transferred on the 2-amino-5-(4,5-dihydroxy-2-cyclopenten-1-yl) moiety of the queuosine in the wobble position of the QUC anticodon.</text>
</comment>
<dbReference type="Proteomes" id="UP000305233">
    <property type="component" value="Unassembled WGS sequence"/>
</dbReference>
<comment type="similarity">
    <text evidence="7">Belongs to the class-I aminoacyl-tRNA synthetase family. GluQ subfamily.</text>
</comment>
<dbReference type="InterPro" id="IPR000924">
    <property type="entry name" value="Glu/Gln-tRNA-synth"/>
</dbReference>
<evidence type="ECO:0000256" key="6">
    <source>
        <dbReference type="ARBA" id="ARBA00023146"/>
    </source>
</evidence>
<dbReference type="Gene3D" id="3.40.50.620">
    <property type="entry name" value="HUPs"/>
    <property type="match status" value="1"/>
</dbReference>
<dbReference type="GO" id="GO:0008270">
    <property type="term" value="F:zinc ion binding"/>
    <property type="evidence" value="ECO:0007669"/>
    <property type="project" value="UniProtKB-UniRule"/>
</dbReference>
<feature type="binding site" evidence="7">
    <location>
        <begin position="5"/>
        <end position="9"/>
    </location>
    <ligand>
        <name>L-glutamate</name>
        <dbReference type="ChEBI" id="CHEBI:29985"/>
    </ligand>
</feature>
<keyword evidence="3 7" id="KW-0547">Nucleotide-binding</keyword>
<feature type="domain" description="Glutamyl/glutaminyl-tRNA synthetase class Ib catalytic" evidence="9">
    <location>
        <begin position="5"/>
        <end position="265"/>
    </location>
</feature>
<sequence>MGAGRFAPSPSGPLHVGNLRTAVLAWLFARSTDRRFLIRVEDLDRVRAGAEAIQLTELAALGLTSDSPVIRQSEQADRYDRALEQMQSQDLVYECFCTRRDIAEAAAAPHADPGLYPGTCRNLSDGERARRRAERPPALRLRAAVETWAVDDVLAGRFRAPVDDVVLRRNDGVISYNLAVVVDDAAQGIDQVVRGDDLLASAPRQAYLASLLGLPIPTYAHVPLALAPQGRRLAKRDGAVTLEDLADLGHPPSTVLAVILRSLGLPGSSLAAALEAFEPTLVPRDPWIVDPEKLLSTILDAAPQQSASTDKVHP</sequence>
<dbReference type="PANTHER" id="PTHR43311">
    <property type="entry name" value="GLUTAMATE--TRNA LIGASE"/>
    <property type="match status" value="1"/>
</dbReference>
<dbReference type="InterPro" id="IPR001412">
    <property type="entry name" value="aa-tRNA-synth_I_CS"/>
</dbReference>
<dbReference type="GO" id="GO:0004818">
    <property type="term" value="F:glutamate-tRNA ligase activity"/>
    <property type="evidence" value="ECO:0007669"/>
    <property type="project" value="TreeGrafter"/>
</dbReference>
<dbReference type="InterPro" id="IPR022380">
    <property type="entry name" value="Glu-Q_tRNA(Asp)_Synthase"/>
</dbReference>
<evidence type="ECO:0000256" key="7">
    <source>
        <dbReference type="HAMAP-Rule" id="MF_01428"/>
    </source>
</evidence>
<keyword evidence="6 7" id="KW-0030">Aminoacyl-tRNA synthetase</keyword>
<dbReference type="InterPro" id="IPR049940">
    <property type="entry name" value="GluQ/Sye"/>
</dbReference>
<proteinExistence type="inferred from homology"/>
<feature type="short sequence motif" description="'HIGH' region" evidence="7">
    <location>
        <begin position="8"/>
        <end position="18"/>
    </location>
</feature>
<dbReference type="OrthoDB" id="9807503at2"/>
<dbReference type="NCBIfam" id="NF004315">
    <property type="entry name" value="PRK05710.1-4"/>
    <property type="match status" value="1"/>
</dbReference>
<comment type="caution">
    <text evidence="10">The sequence shown here is derived from an EMBL/GenBank/DDBJ whole genome shotgun (WGS) entry which is preliminary data.</text>
</comment>
<accession>A0A4S5E387</accession>
<dbReference type="GO" id="GO:0005524">
    <property type="term" value="F:ATP binding"/>
    <property type="evidence" value="ECO:0007669"/>
    <property type="project" value="UniProtKB-KW"/>
</dbReference>
<keyword evidence="5 7" id="KW-0067">ATP-binding</keyword>
<dbReference type="NCBIfam" id="TIGR03838">
    <property type="entry name" value="queuosine_YadB"/>
    <property type="match status" value="1"/>
</dbReference>
<dbReference type="EC" id="6.1.1.-" evidence="7"/>
<dbReference type="PROSITE" id="PS00178">
    <property type="entry name" value="AA_TRNA_LIGASE_I"/>
    <property type="match status" value="1"/>
</dbReference>
<feature type="short sequence motif" description="'KMSKS' region" evidence="7">
    <location>
        <begin position="232"/>
        <end position="236"/>
    </location>
</feature>
<dbReference type="InterPro" id="IPR014729">
    <property type="entry name" value="Rossmann-like_a/b/a_fold"/>
</dbReference>
<feature type="binding site" evidence="7">
    <location>
        <position position="120"/>
    </location>
    <ligand>
        <name>Zn(2+)</name>
        <dbReference type="ChEBI" id="CHEBI:29105"/>
    </ligand>
</feature>
<feature type="binding site" evidence="7">
    <location>
        <position position="41"/>
    </location>
    <ligand>
        <name>L-glutamate</name>
        <dbReference type="ChEBI" id="CHEBI:29985"/>
    </ligand>
</feature>
<dbReference type="EMBL" id="SSWH01000009">
    <property type="protein sequence ID" value="THJ65878.1"/>
    <property type="molecule type" value="Genomic_DNA"/>
</dbReference>
<feature type="binding site" evidence="7">
    <location>
        <position position="176"/>
    </location>
    <ligand>
        <name>L-glutamate</name>
        <dbReference type="ChEBI" id="CHEBI:29985"/>
    </ligand>
</feature>
<feature type="binding site" evidence="7">
    <location>
        <position position="97"/>
    </location>
    <ligand>
        <name>Zn(2+)</name>
        <dbReference type="ChEBI" id="CHEBI:29105"/>
    </ligand>
</feature>
<dbReference type="GO" id="GO:0006400">
    <property type="term" value="P:tRNA modification"/>
    <property type="evidence" value="ECO:0007669"/>
    <property type="project" value="InterPro"/>
</dbReference>
<keyword evidence="2 7" id="KW-0479">Metal-binding</keyword>
<dbReference type="NCBIfam" id="NF004314">
    <property type="entry name" value="PRK05710.1-3"/>
    <property type="match status" value="1"/>
</dbReference>
<evidence type="ECO:0000256" key="1">
    <source>
        <dbReference type="ARBA" id="ARBA00022598"/>
    </source>
</evidence>
<keyword evidence="8" id="KW-0648">Protein biosynthesis</keyword>
<dbReference type="PANTHER" id="PTHR43311:SF1">
    <property type="entry name" value="GLUTAMYL-Q TRNA(ASP) SYNTHETASE"/>
    <property type="match status" value="1"/>
</dbReference>
<evidence type="ECO:0000256" key="5">
    <source>
        <dbReference type="ARBA" id="ARBA00022840"/>
    </source>
</evidence>
<protein>
    <recommendedName>
        <fullName evidence="7">Glutamyl-Q tRNA(Asp) synthetase</fullName>
        <shortName evidence="7">Glu-Q-RSs</shortName>
        <ecNumber evidence="7">6.1.1.-</ecNumber>
    </recommendedName>
</protein>
<evidence type="ECO:0000313" key="11">
    <source>
        <dbReference type="Proteomes" id="UP000305233"/>
    </source>
</evidence>
<keyword evidence="1 7" id="KW-0436">Ligase</keyword>
<evidence type="ECO:0000256" key="3">
    <source>
        <dbReference type="ARBA" id="ARBA00022741"/>
    </source>
</evidence>
<evidence type="ECO:0000259" key="9">
    <source>
        <dbReference type="Pfam" id="PF00749"/>
    </source>
</evidence>
<dbReference type="HAMAP" id="MF_01428">
    <property type="entry name" value="Glu_Q_tRNA_synth"/>
    <property type="match status" value="1"/>
</dbReference>
<evidence type="ECO:0000313" key="10">
    <source>
        <dbReference type="EMBL" id="THJ65878.1"/>
    </source>
</evidence>
<organism evidence="10 11">
    <name type="scientific">Arthrobacter echini</name>
    <dbReference type="NCBI Taxonomy" id="1529066"/>
    <lineage>
        <taxon>Bacteria</taxon>
        <taxon>Bacillati</taxon>
        <taxon>Actinomycetota</taxon>
        <taxon>Actinomycetes</taxon>
        <taxon>Micrococcales</taxon>
        <taxon>Micrococcaceae</taxon>
        <taxon>Arthrobacter</taxon>
    </lineage>
</organism>
<dbReference type="GO" id="GO:0006424">
    <property type="term" value="P:glutamyl-tRNA aminoacylation"/>
    <property type="evidence" value="ECO:0007669"/>
    <property type="project" value="InterPro"/>
</dbReference>